<protein>
    <recommendedName>
        <fullName evidence="3">histidine kinase</fullName>
        <ecNumber evidence="3">2.7.13.3</ecNumber>
    </recommendedName>
</protein>
<keyword evidence="7" id="KW-0547">Nucleotide-binding</keyword>
<keyword evidence="10" id="KW-0812">Transmembrane</keyword>
<dbReference type="InterPro" id="IPR036097">
    <property type="entry name" value="HisK_dim/P_sf"/>
</dbReference>
<name>A0A7G5EC23_9BURK</name>
<dbReference type="Pfam" id="PF00672">
    <property type="entry name" value="HAMP"/>
    <property type="match status" value="1"/>
</dbReference>
<evidence type="ECO:0000313" key="14">
    <source>
        <dbReference type="Proteomes" id="UP000515240"/>
    </source>
</evidence>
<dbReference type="EC" id="2.7.13.3" evidence="3"/>
<dbReference type="CDD" id="cd00075">
    <property type="entry name" value="HATPase"/>
    <property type="match status" value="1"/>
</dbReference>
<dbReference type="SMART" id="SM00304">
    <property type="entry name" value="HAMP"/>
    <property type="match status" value="1"/>
</dbReference>
<dbReference type="InterPro" id="IPR003594">
    <property type="entry name" value="HATPase_dom"/>
</dbReference>
<dbReference type="PRINTS" id="PR00344">
    <property type="entry name" value="BCTRLSENSOR"/>
</dbReference>
<feature type="transmembrane region" description="Helical" evidence="10">
    <location>
        <begin position="123"/>
        <end position="143"/>
    </location>
</feature>
<evidence type="ECO:0000313" key="13">
    <source>
        <dbReference type="EMBL" id="QMV71548.1"/>
    </source>
</evidence>
<evidence type="ECO:0000256" key="10">
    <source>
        <dbReference type="SAM" id="Phobius"/>
    </source>
</evidence>
<dbReference type="InterPro" id="IPR004358">
    <property type="entry name" value="Sig_transdc_His_kin-like_C"/>
</dbReference>
<dbReference type="Proteomes" id="UP000515240">
    <property type="component" value="Chromosome"/>
</dbReference>
<dbReference type="InterPro" id="IPR050980">
    <property type="entry name" value="2C_sensor_his_kinase"/>
</dbReference>
<reference evidence="13 14" key="1">
    <citation type="journal article" date="2020" name="G3 (Bethesda)">
        <title>CeMbio - The Caenorhabditis elegans Microbiome Resource.</title>
        <authorList>
            <person name="Dirksen P."/>
            <person name="Assie A."/>
            <person name="Zimmermann J."/>
            <person name="Zhang F."/>
            <person name="Tietje A.M."/>
            <person name="Marsh S.A."/>
            <person name="Felix M.A."/>
            <person name="Shapira M."/>
            <person name="Kaleta C."/>
            <person name="Schulenburg H."/>
            <person name="Samuel B."/>
        </authorList>
    </citation>
    <scope>NUCLEOTIDE SEQUENCE [LARGE SCALE GENOMIC DNA]</scope>
    <source>
        <strain evidence="13 14">BIGb0172</strain>
    </source>
</reference>
<dbReference type="GO" id="GO:0000155">
    <property type="term" value="F:phosphorelay sensor kinase activity"/>
    <property type="evidence" value="ECO:0007669"/>
    <property type="project" value="InterPro"/>
</dbReference>
<dbReference type="Gene3D" id="1.10.287.130">
    <property type="match status" value="1"/>
</dbReference>
<dbReference type="SUPFAM" id="SSF55874">
    <property type="entry name" value="ATPase domain of HSP90 chaperone/DNA topoisomerase II/histidine kinase"/>
    <property type="match status" value="1"/>
</dbReference>
<dbReference type="InterPro" id="IPR003661">
    <property type="entry name" value="HisK_dim/P_dom"/>
</dbReference>
<evidence type="ECO:0000256" key="8">
    <source>
        <dbReference type="ARBA" id="ARBA00022777"/>
    </source>
</evidence>
<dbReference type="Gene3D" id="3.30.565.10">
    <property type="entry name" value="Histidine kinase-like ATPase, C-terminal domain"/>
    <property type="match status" value="1"/>
</dbReference>
<evidence type="ECO:0000259" key="12">
    <source>
        <dbReference type="PROSITE" id="PS50885"/>
    </source>
</evidence>
<dbReference type="InterPro" id="IPR003660">
    <property type="entry name" value="HAMP_dom"/>
</dbReference>
<evidence type="ECO:0000259" key="11">
    <source>
        <dbReference type="PROSITE" id="PS50109"/>
    </source>
</evidence>
<dbReference type="SMART" id="SM00388">
    <property type="entry name" value="HisKA"/>
    <property type="match status" value="1"/>
</dbReference>
<dbReference type="PROSITE" id="PS50109">
    <property type="entry name" value="HIS_KIN"/>
    <property type="match status" value="1"/>
</dbReference>
<dbReference type="SUPFAM" id="SSF47384">
    <property type="entry name" value="Homodimeric domain of signal transducing histidine kinase"/>
    <property type="match status" value="1"/>
</dbReference>
<dbReference type="CDD" id="cd06225">
    <property type="entry name" value="HAMP"/>
    <property type="match status" value="1"/>
</dbReference>
<dbReference type="KEGG" id="cpis:HS961_01130"/>
<dbReference type="Pfam" id="PF02518">
    <property type="entry name" value="HATPase_c"/>
    <property type="match status" value="1"/>
</dbReference>
<dbReference type="PANTHER" id="PTHR44936:SF10">
    <property type="entry name" value="SENSOR PROTEIN RSTB"/>
    <property type="match status" value="1"/>
</dbReference>
<feature type="domain" description="Histidine kinase" evidence="11">
    <location>
        <begin position="204"/>
        <end position="408"/>
    </location>
</feature>
<evidence type="ECO:0000256" key="5">
    <source>
        <dbReference type="ARBA" id="ARBA00022553"/>
    </source>
</evidence>
<dbReference type="SMART" id="SM00387">
    <property type="entry name" value="HATPase_c"/>
    <property type="match status" value="1"/>
</dbReference>
<dbReference type="GO" id="GO:0005524">
    <property type="term" value="F:ATP binding"/>
    <property type="evidence" value="ECO:0007669"/>
    <property type="project" value="UniProtKB-KW"/>
</dbReference>
<evidence type="ECO:0000256" key="1">
    <source>
        <dbReference type="ARBA" id="ARBA00000085"/>
    </source>
</evidence>
<dbReference type="PANTHER" id="PTHR44936">
    <property type="entry name" value="SENSOR PROTEIN CREC"/>
    <property type="match status" value="1"/>
</dbReference>
<keyword evidence="10" id="KW-0472">Membrane</keyword>
<proteinExistence type="predicted"/>
<keyword evidence="5" id="KW-0597">Phosphoprotein</keyword>
<evidence type="ECO:0000256" key="6">
    <source>
        <dbReference type="ARBA" id="ARBA00022679"/>
    </source>
</evidence>
<dbReference type="InterPro" id="IPR036890">
    <property type="entry name" value="HATPase_C_sf"/>
</dbReference>
<organism evidence="13 14">
    <name type="scientific">Comamonas piscis</name>
    <dbReference type="NCBI Taxonomy" id="1562974"/>
    <lineage>
        <taxon>Bacteria</taxon>
        <taxon>Pseudomonadati</taxon>
        <taxon>Pseudomonadota</taxon>
        <taxon>Betaproteobacteria</taxon>
        <taxon>Burkholderiales</taxon>
        <taxon>Comamonadaceae</taxon>
        <taxon>Comamonas</taxon>
    </lineage>
</organism>
<evidence type="ECO:0000256" key="4">
    <source>
        <dbReference type="ARBA" id="ARBA00022475"/>
    </source>
</evidence>
<dbReference type="Pfam" id="PF00512">
    <property type="entry name" value="HisKA"/>
    <property type="match status" value="1"/>
</dbReference>
<keyword evidence="8 13" id="KW-0418">Kinase</keyword>
<dbReference type="InterPro" id="IPR005467">
    <property type="entry name" value="His_kinase_dom"/>
</dbReference>
<dbReference type="AlphaFoldDB" id="A0A7G5EC23"/>
<dbReference type="RefSeq" id="WP_182325985.1">
    <property type="nucleotide sequence ID" value="NZ_CP058554.1"/>
</dbReference>
<keyword evidence="4" id="KW-1003">Cell membrane</keyword>
<evidence type="ECO:0000256" key="3">
    <source>
        <dbReference type="ARBA" id="ARBA00012438"/>
    </source>
</evidence>
<comment type="subcellular location">
    <subcellularLocation>
        <location evidence="2">Cell membrane</location>
        <topology evidence="2">Multi-pass membrane protein</topology>
    </subcellularLocation>
</comment>
<keyword evidence="9" id="KW-0067">ATP-binding</keyword>
<feature type="domain" description="HAMP" evidence="12">
    <location>
        <begin position="144"/>
        <end position="196"/>
    </location>
</feature>
<keyword evidence="6" id="KW-0808">Transferase</keyword>
<dbReference type="CDD" id="cd00082">
    <property type="entry name" value="HisKA"/>
    <property type="match status" value="1"/>
</dbReference>
<accession>A0A7G5EC23</accession>
<evidence type="ECO:0000256" key="7">
    <source>
        <dbReference type="ARBA" id="ARBA00022741"/>
    </source>
</evidence>
<evidence type="ECO:0000256" key="9">
    <source>
        <dbReference type="ARBA" id="ARBA00022840"/>
    </source>
</evidence>
<dbReference type="EMBL" id="CP058554">
    <property type="protein sequence ID" value="QMV71548.1"/>
    <property type="molecule type" value="Genomic_DNA"/>
</dbReference>
<evidence type="ECO:0000256" key="2">
    <source>
        <dbReference type="ARBA" id="ARBA00004651"/>
    </source>
</evidence>
<dbReference type="PROSITE" id="PS50885">
    <property type="entry name" value="HAMP"/>
    <property type="match status" value="1"/>
</dbReference>
<keyword evidence="10" id="KW-1133">Transmembrane helix</keyword>
<dbReference type="SUPFAM" id="SSF158472">
    <property type="entry name" value="HAMP domain-like"/>
    <property type="match status" value="1"/>
</dbReference>
<gene>
    <name evidence="13" type="ORF">HS961_01130</name>
</gene>
<comment type="catalytic activity">
    <reaction evidence="1">
        <text>ATP + protein L-histidine = ADP + protein N-phospho-L-histidine.</text>
        <dbReference type="EC" id="2.7.13.3"/>
    </reaction>
</comment>
<keyword evidence="14" id="KW-1185">Reference proteome</keyword>
<sequence>MHLYKYFAERLYLRIWLTVVGGVAVLILVVGWAWQAAAEKNATPMQPPARELLIRGADGAVLLHGEAVRQPGDPSELVLYLIEDDQGRTYEMELQRRSGRGESHRPPPPNLGPWWFWVKPPFGFFWMLGLIGVVVVVGVFPIIRRLMGRLEALRKGVKQFGDGDLSVRVDVRGNDEVSDLAQQFNAAAARIEALVQSHKSLLANSSHELRSPLTRIRMGVELMGEKPSPTFKQEIQRNIAELDQLVDEILLASRLGAREADMGSTELIDIIGLCAEECARVEADLEVADMHGDVIEVRGIAKLLRRAVRNLLENARRYSQGPITLFLDKQGAYAEIRVADRGPGVPPDQQERIFESFYRMPGASERHGGVGLGLALVRSIAERHEGSVHCEAREGGGAVFVLRLPLAPLARTAPAEALPPPNV</sequence>
<dbReference type="GO" id="GO:0005886">
    <property type="term" value="C:plasma membrane"/>
    <property type="evidence" value="ECO:0007669"/>
    <property type="project" value="UniProtKB-SubCell"/>
</dbReference>
<feature type="transmembrane region" description="Helical" evidence="10">
    <location>
        <begin position="12"/>
        <end position="34"/>
    </location>
</feature>